<name>A0A2N3KV47_9PROT</name>
<evidence type="ECO:0000313" key="1">
    <source>
        <dbReference type="EMBL" id="PKR54424.1"/>
    </source>
</evidence>
<sequence>MGHLAPPYHEFSYTIKPITVDELVISGFRGNTLGHCKSLAIAQAIAAHEIMDALTACGNRLQDPDERDVSATIRKISCITDSIEQDAGYVASNACYIDGTVRVQTTYCGTINFEIANALVDQSNIHEQPSKFIITEVARRLTQAIGKIGQECHHLQNEIDGHEAEIRQISPAQDLPQSVRARIQ</sequence>
<gene>
    <name evidence="1" type="ORF">COO20_09855</name>
</gene>
<accession>A0A2N3KV47</accession>
<dbReference type="AlphaFoldDB" id="A0A2N3KV47"/>
<evidence type="ECO:0000313" key="2">
    <source>
        <dbReference type="Proteomes" id="UP000233597"/>
    </source>
</evidence>
<organism evidence="1 2">
    <name type="scientific">Thalassospira marina</name>
    <dbReference type="NCBI Taxonomy" id="2048283"/>
    <lineage>
        <taxon>Bacteria</taxon>
        <taxon>Pseudomonadati</taxon>
        <taxon>Pseudomonadota</taxon>
        <taxon>Alphaproteobacteria</taxon>
        <taxon>Rhodospirillales</taxon>
        <taxon>Thalassospiraceae</taxon>
        <taxon>Thalassospira</taxon>
    </lineage>
</organism>
<proteinExistence type="predicted"/>
<reference evidence="1 2" key="1">
    <citation type="submission" date="2017-09" db="EMBL/GenBank/DDBJ databases">
        <title>Biodiversity and function of Thalassospira species in the particle-attached aromatic-hydrocarbon-degrading consortia from the surface seawater of the South China Sea.</title>
        <authorList>
            <person name="Dong C."/>
            <person name="Liu R."/>
            <person name="Shao Z."/>
        </authorList>
    </citation>
    <scope>NUCLEOTIDE SEQUENCE [LARGE SCALE GENOMIC DNA]</scope>
    <source>
        <strain evidence="1 2">CSC1P2</strain>
    </source>
</reference>
<dbReference type="Proteomes" id="UP000233597">
    <property type="component" value="Unassembled WGS sequence"/>
</dbReference>
<comment type="caution">
    <text evidence="1">The sequence shown here is derived from an EMBL/GenBank/DDBJ whole genome shotgun (WGS) entry which is preliminary data.</text>
</comment>
<protein>
    <submittedName>
        <fullName evidence="1">Uncharacterized protein</fullName>
    </submittedName>
</protein>
<dbReference type="EMBL" id="NWTK01000005">
    <property type="protein sequence ID" value="PKR54424.1"/>
    <property type="molecule type" value="Genomic_DNA"/>
</dbReference>